<comment type="caution">
    <text evidence="1">The sequence shown here is derived from an EMBL/GenBank/DDBJ whole genome shotgun (WGS) entry which is preliminary data.</text>
</comment>
<sequence length="152" mass="17223">MPASDFDFLHGTWHIHNRRLDKRLAGCTTWSEFDSSAWCKPIFGGAGNVDEFSFGDGESYGITVRIYEPTTDLWFLTWGDSGKGAMLPPLSGSFTDGVGTFFGEEEFEGRTVKIRYIWSKTTPTSAQWEQALSDDGGQSWETNWYMYLTRTN</sequence>
<evidence type="ECO:0000313" key="2">
    <source>
        <dbReference type="Proteomes" id="UP000295444"/>
    </source>
</evidence>
<reference evidence="1 2" key="1">
    <citation type="submission" date="2019-03" db="EMBL/GenBank/DDBJ databases">
        <title>Genomic Encyclopedia of Type Strains, Phase IV (KMG-IV): sequencing the most valuable type-strain genomes for metagenomic binning, comparative biology and taxonomic classification.</title>
        <authorList>
            <person name="Goeker M."/>
        </authorList>
    </citation>
    <scope>NUCLEOTIDE SEQUENCE [LARGE SCALE GENOMIC DNA]</scope>
    <source>
        <strain evidence="1 2">DSM 45361</strain>
    </source>
</reference>
<name>A0A4V6PVQ5_LABRH</name>
<dbReference type="RefSeq" id="WP_133853008.1">
    <property type="nucleotide sequence ID" value="NZ_SNXZ01000006.1"/>
</dbReference>
<protein>
    <recommendedName>
        <fullName evidence="3">DUF1579 domain-containing protein</fullName>
    </recommendedName>
</protein>
<gene>
    <name evidence="1" type="ORF">EV186_106432</name>
</gene>
<accession>A0A4V6PVQ5</accession>
<proteinExistence type="predicted"/>
<dbReference type="AlphaFoldDB" id="A0A4V6PVQ5"/>
<evidence type="ECO:0000313" key="1">
    <source>
        <dbReference type="EMBL" id="TDP94038.1"/>
    </source>
</evidence>
<dbReference type="EMBL" id="SNXZ01000006">
    <property type="protein sequence ID" value="TDP94038.1"/>
    <property type="molecule type" value="Genomic_DNA"/>
</dbReference>
<keyword evidence="2" id="KW-1185">Reference proteome</keyword>
<organism evidence="1 2">
    <name type="scientific">Labedaea rhizosphaerae</name>
    <dbReference type="NCBI Taxonomy" id="598644"/>
    <lineage>
        <taxon>Bacteria</taxon>
        <taxon>Bacillati</taxon>
        <taxon>Actinomycetota</taxon>
        <taxon>Actinomycetes</taxon>
        <taxon>Pseudonocardiales</taxon>
        <taxon>Pseudonocardiaceae</taxon>
        <taxon>Labedaea</taxon>
    </lineage>
</organism>
<dbReference type="Proteomes" id="UP000295444">
    <property type="component" value="Unassembled WGS sequence"/>
</dbReference>
<evidence type="ECO:0008006" key="3">
    <source>
        <dbReference type="Google" id="ProtNLM"/>
    </source>
</evidence>
<dbReference type="OrthoDB" id="9814791at2"/>